<feature type="compositionally biased region" description="Acidic residues" evidence="2">
    <location>
        <begin position="248"/>
        <end position="259"/>
    </location>
</feature>
<sequence length="386" mass="44618">MATKPHDSSITCFQLSIIQDQLEKIFYIRSNWKVNPFKDLLGRDDKVICDLSLTDCKSFWTRNVTLMDLKNTKPDNVRNAKDFCEATQAALSGNDKYGNQKLTCNIDVNENYAKITWNWSMLQTGKSKSSMELQFTLGTISLYPVSQFETIKMWQEWMDFFIEERNQLLKSKITYETRVNDLEEIKKQMQEKIESITDEKINSQTLLIEKFKKVMNTKKKKVKKLMKVLNANGAIMSSELQTSHDEHLDENEFEEELSNESESSKHANTSSKSSRTRSRPLPTDAFSPSKKTRLDDDVFESRSTIASESTNEDDQEELQEIQPQKKPESVLTKTFRGQVIKSRRVGRKPVTRSSNSLENILIPVEEPEPNPETEEVKEAEDLLDQL</sequence>
<dbReference type="AlphaFoldDB" id="A0A2Z6QN43"/>
<keyword evidence="1" id="KW-0175">Coiled coil</keyword>
<organism evidence="3 5">
    <name type="scientific">Rhizophagus clarus</name>
    <dbReference type="NCBI Taxonomy" id="94130"/>
    <lineage>
        <taxon>Eukaryota</taxon>
        <taxon>Fungi</taxon>
        <taxon>Fungi incertae sedis</taxon>
        <taxon>Mucoromycota</taxon>
        <taxon>Glomeromycotina</taxon>
        <taxon>Glomeromycetes</taxon>
        <taxon>Glomerales</taxon>
        <taxon>Glomeraceae</taxon>
        <taxon>Rhizophagus</taxon>
    </lineage>
</organism>
<feature type="coiled-coil region" evidence="1">
    <location>
        <begin position="172"/>
        <end position="202"/>
    </location>
</feature>
<keyword evidence="5" id="KW-1185">Reference proteome</keyword>
<evidence type="ECO:0000313" key="4">
    <source>
        <dbReference type="EMBL" id="GES86942.1"/>
    </source>
</evidence>
<protein>
    <recommendedName>
        <fullName evidence="6">XRCC4-like factor</fullName>
    </recommendedName>
</protein>
<reference evidence="4" key="2">
    <citation type="submission" date="2019-10" db="EMBL/GenBank/DDBJ databases">
        <title>Conservation and host-specific expression of non-tandemly repeated heterogenous ribosome RNA gene in arbuscular mycorrhizal fungi.</title>
        <authorList>
            <person name="Maeda T."/>
            <person name="Kobayashi Y."/>
            <person name="Nakagawa T."/>
            <person name="Ezawa T."/>
            <person name="Yamaguchi K."/>
            <person name="Bino T."/>
            <person name="Nishimoto Y."/>
            <person name="Shigenobu S."/>
            <person name="Kawaguchi M."/>
        </authorList>
    </citation>
    <scope>NUCLEOTIDE SEQUENCE</scope>
    <source>
        <strain evidence="4">HR1</strain>
    </source>
</reference>
<name>A0A2Z6QN43_9GLOM</name>
<dbReference type="SUPFAM" id="SSF58022">
    <property type="entry name" value="XRCC4, C-terminal oligomerization domain"/>
    <property type="match status" value="1"/>
</dbReference>
<dbReference type="Proteomes" id="UP000615446">
    <property type="component" value="Unassembled WGS sequence"/>
</dbReference>
<feature type="region of interest" description="Disordered" evidence="2">
    <location>
        <begin position="363"/>
        <end position="386"/>
    </location>
</feature>
<accession>A0A2Z6QN43</accession>
<feature type="region of interest" description="Disordered" evidence="2">
    <location>
        <begin position="237"/>
        <end position="332"/>
    </location>
</feature>
<evidence type="ECO:0000256" key="1">
    <source>
        <dbReference type="SAM" id="Coils"/>
    </source>
</evidence>
<evidence type="ECO:0008006" key="6">
    <source>
        <dbReference type="Google" id="ProtNLM"/>
    </source>
</evidence>
<dbReference type="STRING" id="94130.A0A2Z6QN43"/>
<dbReference type="EMBL" id="BEXD01000311">
    <property type="protein sequence ID" value="GBB86354.1"/>
    <property type="molecule type" value="Genomic_DNA"/>
</dbReference>
<dbReference type="PANTHER" id="PTHR28559">
    <property type="entry name" value="DNA REPAIR PROTEIN XRCC4"/>
    <property type="match status" value="1"/>
</dbReference>
<evidence type="ECO:0000313" key="3">
    <source>
        <dbReference type="EMBL" id="GBB86354.1"/>
    </source>
</evidence>
<dbReference type="GO" id="GO:0032807">
    <property type="term" value="C:DNA ligase IV complex"/>
    <property type="evidence" value="ECO:0007669"/>
    <property type="project" value="TreeGrafter"/>
</dbReference>
<dbReference type="GO" id="GO:0005958">
    <property type="term" value="C:DNA-dependent protein kinase-DNA ligase 4 complex"/>
    <property type="evidence" value="ECO:0007669"/>
    <property type="project" value="TreeGrafter"/>
</dbReference>
<dbReference type="PANTHER" id="PTHR28559:SF1">
    <property type="entry name" value="DNA REPAIR PROTEIN XRCC4"/>
    <property type="match status" value="1"/>
</dbReference>
<evidence type="ECO:0000256" key="2">
    <source>
        <dbReference type="SAM" id="MobiDB-lite"/>
    </source>
</evidence>
<proteinExistence type="predicted"/>
<evidence type="ECO:0000313" key="5">
    <source>
        <dbReference type="Proteomes" id="UP000247702"/>
    </source>
</evidence>
<comment type="caution">
    <text evidence="3">The sequence shown here is derived from an EMBL/GenBank/DDBJ whole genome shotgun (WGS) entry which is preliminary data.</text>
</comment>
<dbReference type="InterPro" id="IPR010585">
    <property type="entry name" value="DNA_repair_prot_XRCC4"/>
</dbReference>
<dbReference type="EMBL" id="BLAL01000162">
    <property type="protein sequence ID" value="GES86942.1"/>
    <property type="molecule type" value="Genomic_DNA"/>
</dbReference>
<dbReference type="OrthoDB" id="2377911at2759"/>
<dbReference type="GO" id="GO:0010165">
    <property type="term" value="P:response to X-ray"/>
    <property type="evidence" value="ECO:0007669"/>
    <property type="project" value="TreeGrafter"/>
</dbReference>
<feature type="compositionally biased region" description="Acidic residues" evidence="2">
    <location>
        <begin position="310"/>
        <end position="319"/>
    </location>
</feature>
<dbReference type="GO" id="GO:0003677">
    <property type="term" value="F:DNA binding"/>
    <property type="evidence" value="ECO:0007669"/>
    <property type="project" value="InterPro"/>
</dbReference>
<gene>
    <name evidence="4" type="ORF">RCL2_001397100</name>
    <name evidence="3" type="ORF">RclHR1_12780008</name>
</gene>
<reference evidence="3 5" key="1">
    <citation type="submission" date="2017-11" db="EMBL/GenBank/DDBJ databases">
        <title>The genome of Rhizophagus clarus HR1 reveals common genetic basis of auxotrophy among arbuscular mycorrhizal fungi.</title>
        <authorList>
            <person name="Kobayashi Y."/>
        </authorList>
    </citation>
    <scope>NUCLEOTIDE SEQUENCE [LARGE SCALE GENOMIC DNA]</scope>
    <source>
        <strain evidence="3 5">HR1</strain>
    </source>
</reference>
<dbReference type="Proteomes" id="UP000247702">
    <property type="component" value="Unassembled WGS sequence"/>
</dbReference>
<dbReference type="GO" id="GO:0006303">
    <property type="term" value="P:double-strand break repair via nonhomologous end joining"/>
    <property type="evidence" value="ECO:0007669"/>
    <property type="project" value="TreeGrafter"/>
</dbReference>
<dbReference type="GO" id="GO:0006310">
    <property type="term" value="P:DNA recombination"/>
    <property type="evidence" value="ECO:0007669"/>
    <property type="project" value="InterPro"/>
</dbReference>